<dbReference type="InterPro" id="IPR037171">
    <property type="entry name" value="NagB/RpiA_transferase-like"/>
</dbReference>
<evidence type="ECO:0000313" key="7">
    <source>
        <dbReference type="Proteomes" id="UP000186905"/>
    </source>
</evidence>
<keyword evidence="2" id="KW-0805">Transcription regulation</keyword>
<dbReference type="CDD" id="cd00090">
    <property type="entry name" value="HTH_ARSR"/>
    <property type="match status" value="1"/>
</dbReference>
<dbReference type="GO" id="GO:0043565">
    <property type="term" value="F:sequence-specific DNA binding"/>
    <property type="evidence" value="ECO:0007669"/>
    <property type="project" value="InterPro"/>
</dbReference>
<dbReference type="Pfam" id="PF00455">
    <property type="entry name" value="DeoRC"/>
    <property type="match status" value="1"/>
</dbReference>
<reference evidence="6 7" key="1">
    <citation type="submission" date="2016-09" db="EMBL/GenBank/DDBJ databases">
        <title>Photobacterium proteolyticum sp. nov. a protease producing bacterium isolated from ocean sediments of Laizhou Bay.</title>
        <authorList>
            <person name="Li Y."/>
        </authorList>
    </citation>
    <scope>NUCLEOTIDE SEQUENCE [LARGE SCALE GENOMIC DNA]</scope>
    <source>
        <strain evidence="6 7">13-12</strain>
    </source>
</reference>
<keyword evidence="1" id="KW-0678">Repressor</keyword>
<comment type="caution">
    <text evidence="6">The sequence shown here is derived from an EMBL/GenBank/DDBJ whole genome shotgun (WGS) entry which is preliminary data.</text>
</comment>
<dbReference type="PRINTS" id="PR00033">
    <property type="entry name" value="HTHASNC"/>
</dbReference>
<organism evidence="6 7">
    <name type="scientific">Photobacterium proteolyticum</name>
    <dbReference type="NCBI Taxonomy" id="1903952"/>
    <lineage>
        <taxon>Bacteria</taxon>
        <taxon>Pseudomonadati</taxon>
        <taxon>Pseudomonadota</taxon>
        <taxon>Gammaproteobacteria</taxon>
        <taxon>Vibrionales</taxon>
        <taxon>Vibrionaceae</taxon>
        <taxon>Photobacterium</taxon>
    </lineage>
</organism>
<dbReference type="PANTHER" id="PTHR30363">
    <property type="entry name" value="HTH-TYPE TRANSCRIPTIONAL REGULATOR SRLR-RELATED"/>
    <property type="match status" value="1"/>
</dbReference>
<dbReference type="InterPro" id="IPR014036">
    <property type="entry name" value="DeoR-like_C"/>
</dbReference>
<keyword evidence="4" id="KW-0804">Transcription</keyword>
<dbReference type="OrthoDB" id="5685843at2"/>
<dbReference type="PROSITE" id="PS51000">
    <property type="entry name" value="HTH_DEOR_2"/>
    <property type="match status" value="1"/>
</dbReference>
<evidence type="ECO:0000313" key="6">
    <source>
        <dbReference type="EMBL" id="OLQ74176.1"/>
    </source>
</evidence>
<dbReference type="PROSITE" id="PS00894">
    <property type="entry name" value="HTH_DEOR_1"/>
    <property type="match status" value="1"/>
</dbReference>
<dbReference type="InterPro" id="IPR050313">
    <property type="entry name" value="Carb_Metab_HTH_regulators"/>
</dbReference>
<dbReference type="Gene3D" id="3.40.50.1360">
    <property type="match status" value="1"/>
</dbReference>
<keyword evidence="3" id="KW-0238">DNA-binding</keyword>
<evidence type="ECO:0000256" key="1">
    <source>
        <dbReference type="ARBA" id="ARBA00022491"/>
    </source>
</evidence>
<feature type="domain" description="HTH deoR-type" evidence="5">
    <location>
        <begin position="3"/>
        <end position="58"/>
    </location>
</feature>
<dbReference type="InterPro" id="IPR011991">
    <property type="entry name" value="ArsR-like_HTH"/>
</dbReference>
<dbReference type="PRINTS" id="PR00037">
    <property type="entry name" value="HTHLACR"/>
</dbReference>
<dbReference type="InterPro" id="IPR036390">
    <property type="entry name" value="WH_DNA-bd_sf"/>
</dbReference>
<dbReference type="InterPro" id="IPR001034">
    <property type="entry name" value="DeoR_HTH"/>
</dbReference>
<dbReference type="AlphaFoldDB" id="A0A1Q9GI88"/>
<dbReference type="Proteomes" id="UP000186905">
    <property type="component" value="Unassembled WGS sequence"/>
</dbReference>
<name>A0A1Q9GI88_9GAMM</name>
<evidence type="ECO:0000256" key="2">
    <source>
        <dbReference type="ARBA" id="ARBA00023015"/>
    </source>
</evidence>
<accession>A0A1Q9GI88</accession>
<dbReference type="SMART" id="SM01134">
    <property type="entry name" value="DeoRC"/>
    <property type="match status" value="1"/>
</dbReference>
<proteinExistence type="predicted"/>
<evidence type="ECO:0000256" key="3">
    <source>
        <dbReference type="ARBA" id="ARBA00023125"/>
    </source>
</evidence>
<dbReference type="Pfam" id="PF08220">
    <property type="entry name" value="HTH_DeoR"/>
    <property type="match status" value="1"/>
</dbReference>
<sequence>MLLQERQHRILEMLRAQGRVYATELSHHLGVSEDTVRRDLNSLSQQGLLRRVHGGALPCQHDLVDYRDRKDEVEPAKQAIAMKALSFIQPGQTVLIDSGSTCLHIAQNLPTHFPFTVVTPSPLIASQLISHENIELILVGGRVFKPAIMSVGAATNAMLQEIHFDLCFLGVFALHTSSGLMINNLEEAQTLKVMIAQSETVVGLADASKLDKVGTHFIASCDKLSALVTSNDANKAILAELSEAGVEIITA</sequence>
<dbReference type="SMART" id="SM00420">
    <property type="entry name" value="HTH_DEOR"/>
    <property type="match status" value="1"/>
</dbReference>
<dbReference type="STRING" id="1903952.BIT28_20105"/>
<protein>
    <submittedName>
        <fullName evidence="6">DeoR family transcriptional regulator</fullName>
    </submittedName>
</protein>
<keyword evidence="7" id="KW-1185">Reference proteome</keyword>
<dbReference type="InterPro" id="IPR000485">
    <property type="entry name" value="AsnC-type_HTH_dom"/>
</dbReference>
<dbReference type="PANTHER" id="PTHR30363:SF4">
    <property type="entry name" value="GLYCEROL-3-PHOSPHATE REGULON REPRESSOR"/>
    <property type="match status" value="1"/>
</dbReference>
<dbReference type="RefSeq" id="WP_075766202.1">
    <property type="nucleotide sequence ID" value="NZ_MJIL01000085.1"/>
</dbReference>
<dbReference type="SUPFAM" id="SSF100950">
    <property type="entry name" value="NagB/RpiA/CoA transferase-like"/>
    <property type="match status" value="1"/>
</dbReference>
<gene>
    <name evidence="6" type="ORF">BIT28_20105</name>
</gene>
<evidence type="ECO:0000259" key="5">
    <source>
        <dbReference type="PROSITE" id="PS51000"/>
    </source>
</evidence>
<dbReference type="Gene3D" id="1.10.10.10">
    <property type="entry name" value="Winged helix-like DNA-binding domain superfamily/Winged helix DNA-binding domain"/>
    <property type="match status" value="1"/>
</dbReference>
<dbReference type="EMBL" id="MJIL01000085">
    <property type="protein sequence ID" value="OLQ74176.1"/>
    <property type="molecule type" value="Genomic_DNA"/>
</dbReference>
<dbReference type="GO" id="GO:0003700">
    <property type="term" value="F:DNA-binding transcription factor activity"/>
    <property type="evidence" value="ECO:0007669"/>
    <property type="project" value="InterPro"/>
</dbReference>
<dbReference type="InterPro" id="IPR018356">
    <property type="entry name" value="Tscrpt_reg_HTH_DeoR_CS"/>
</dbReference>
<dbReference type="SUPFAM" id="SSF46785">
    <property type="entry name" value="Winged helix' DNA-binding domain"/>
    <property type="match status" value="1"/>
</dbReference>
<evidence type="ECO:0000256" key="4">
    <source>
        <dbReference type="ARBA" id="ARBA00023163"/>
    </source>
</evidence>
<dbReference type="InterPro" id="IPR036388">
    <property type="entry name" value="WH-like_DNA-bd_sf"/>
</dbReference>